<dbReference type="EMBL" id="CAJJDO010000075">
    <property type="protein sequence ID" value="CAD8180888.1"/>
    <property type="molecule type" value="Genomic_DNA"/>
</dbReference>
<dbReference type="Proteomes" id="UP000689195">
    <property type="component" value="Unassembled WGS sequence"/>
</dbReference>
<keyword evidence="2" id="KW-1185">Reference proteome</keyword>
<gene>
    <name evidence="1" type="ORF">PPENT_87.1.T0750092</name>
</gene>
<accession>A0A8S1VSC6</accession>
<dbReference type="OrthoDB" id="10406737at2759"/>
<evidence type="ECO:0000313" key="1">
    <source>
        <dbReference type="EMBL" id="CAD8180888.1"/>
    </source>
</evidence>
<evidence type="ECO:0008006" key="3">
    <source>
        <dbReference type="Google" id="ProtNLM"/>
    </source>
</evidence>
<organism evidence="1 2">
    <name type="scientific">Paramecium pentaurelia</name>
    <dbReference type="NCBI Taxonomy" id="43138"/>
    <lineage>
        <taxon>Eukaryota</taxon>
        <taxon>Sar</taxon>
        <taxon>Alveolata</taxon>
        <taxon>Ciliophora</taxon>
        <taxon>Intramacronucleata</taxon>
        <taxon>Oligohymenophorea</taxon>
        <taxon>Peniculida</taxon>
        <taxon>Parameciidae</taxon>
        <taxon>Paramecium</taxon>
    </lineage>
</organism>
<evidence type="ECO:0000313" key="2">
    <source>
        <dbReference type="Proteomes" id="UP000689195"/>
    </source>
</evidence>
<comment type="caution">
    <text evidence="1">The sequence shown here is derived from an EMBL/GenBank/DDBJ whole genome shotgun (WGS) entry which is preliminary data.</text>
</comment>
<proteinExistence type="predicted"/>
<name>A0A8S1VSC6_9CILI</name>
<dbReference type="AlphaFoldDB" id="A0A8S1VSC6"/>
<protein>
    <recommendedName>
        <fullName evidence="3">C2H2-type domain-containing protein</fullName>
    </recommendedName>
</protein>
<reference evidence="1" key="1">
    <citation type="submission" date="2021-01" db="EMBL/GenBank/DDBJ databases">
        <authorList>
            <consortium name="Genoscope - CEA"/>
            <person name="William W."/>
        </authorList>
    </citation>
    <scope>NUCLEOTIDE SEQUENCE</scope>
</reference>
<sequence length="137" mass="16217">MIIEENQKIPENISQIISAKEQYLSATKQLIEMFERKLSMIQKAKQPKSLAAQIYEVQLLCKQQEQDQQLKNQDDFNIQSLDILKYHKTQKLNQIIQTSSRKVYKCYCHNKLFKTPQELGGHLKSRKKHVIRENTIE</sequence>